<dbReference type="STRING" id="1229521.D791_03876"/>
<gene>
    <name evidence="1" type="ORF">D791_03876</name>
</gene>
<organism evidence="1 2">
    <name type="scientific">Nitrincola nitratireducens</name>
    <dbReference type="NCBI Taxonomy" id="1229521"/>
    <lineage>
        <taxon>Bacteria</taxon>
        <taxon>Pseudomonadati</taxon>
        <taxon>Pseudomonadota</taxon>
        <taxon>Gammaproteobacteria</taxon>
        <taxon>Oceanospirillales</taxon>
        <taxon>Oceanospirillaceae</taxon>
        <taxon>Nitrincola</taxon>
    </lineage>
</organism>
<evidence type="ECO:0000313" key="1">
    <source>
        <dbReference type="EMBL" id="EXJ09179.1"/>
    </source>
</evidence>
<protein>
    <recommendedName>
        <fullName evidence="3">DUF4276 domain-containing protein</fullName>
    </recommendedName>
</protein>
<proteinExistence type="predicted"/>
<dbReference type="Proteomes" id="UP000019464">
    <property type="component" value="Unassembled WGS sequence"/>
</dbReference>
<reference evidence="2" key="1">
    <citation type="submission" date="2012-11" db="EMBL/GenBank/DDBJ databases">
        <authorList>
            <person name="Singh A."/>
            <person name="Pinnaka A.K."/>
            <person name="Vaidya B."/>
        </authorList>
    </citation>
    <scope>NUCLEOTIDE SEQUENCE [LARGE SCALE GENOMIC DNA]</scope>
    <source>
        <strain evidence="2">AK23</strain>
    </source>
</reference>
<dbReference type="EMBL" id="AONB01000030">
    <property type="protein sequence ID" value="EXJ09179.1"/>
    <property type="molecule type" value="Genomic_DNA"/>
</dbReference>
<dbReference type="OrthoDB" id="9801478at2"/>
<name>W9UPZ5_9GAMM</name>
<comment type="caution">
    <text evidence="1">The sequence shown here is derived from an EMBL/GenBank/DDBJ whole genome shotgun (WGS) entry which is preliminary data.</text>
</comment>
<dbReference type="AlphaFoldDB" id="W9UPZ5"/>
<reference evidence="1 2" key="2">
    <citation type="journal article" date="2015" name="Syst. Appl. Microbiol.">
        <title>Nitrincola nitratireducens sp. nov. isolated from a haloalkaline crater lake.</title>
        <authorList>
            <person name="Singh A."/>
            <person name="Vaidya B."/>
            <person name="Tanuku N.R."/>
            <person name="Pinnaka A.K."/>
        </authorList>
    </citation>
    <scope>NUCLEOTIDE SEQUENCE [LARGE SCALE GENOMIC DNA]</scope>
    <source>
        <strain evidence="1 2">AK23</strain>
    </source>
</reference>
<dbReference type="InterPro" id="IPR025455">
    <property type="entry name" value="DUF4276"/>
</dbReference>
<accession>W9UPZ5</accession>
<sequence length="215" mass="23737">MIRVHIFCEGQTEDTFVREVLRPHFDRLNIFVNPIILRTSKEGKGGVVSYGKVKHQVVQKCKQDSTAFVTTLIDYYALPADFPDFAKTADSIANVKAASAAIQADIGQANFIANLAAHEFEGLLFSAPEAFGEWFDDEDVVTELTKIRGQFATPEHINDGPQTVPSKRILKVCEDYDKVAHGSLIGLDIGLDAIRRECPLFNAWVEQLEALGVAA</sequence>
<evidence type="ECO:0008006" key="3">
    <source>
        <dbReference type="Google" id="ProtNLM"/>
    </source>
</evidence>
<dbReference type="RefSeq" id="WP_036514527.1">
    <property type="nucleotide sequence ID" value="NZ_AONB01000030.1"/>
</dbReference>
<dbReference type="Pfam" id="PF14103">
    <property type="entry name" value="DUF4276"/>
    <property type="match status" value="1"/>
</dbReference>
<evidence type="ECO:0000313" key="2">
    <source>
        <dbReference type="Proteomes" id="UP000019464"/>
    </source>
</evidence>
<dbReference type="PATRIC" id="fig|1229521.3.peg.3902"/>
<keyword evidence="2" id="KW-1185">Reference proteome</keyword>